<sequence length="311" mass="35494">MKPAATINQHVDLLQSRGMEVDPELARQWLANVSYYRLSAYWYPGRIMRSDGYRGDDFVPGTTFKSAVDLYEADRKLRTLVHDGMERIEITMRTRIGEALCVGNPMGYADSNCFRPSFDHQKWMSTVNKRISRAGRNNEAIKHYQVEYDGKYPFWVLAEVLDFADVSRLFEGLPANNQLEISEGLNIKIDLDDLSKNQQRKAKSQPPLVRWMEQLTVIRNICAHHGRLWNKSFAPAPTAALRTQPEFALLPENQSQKVFGALTVMAYLLRITSPGTSWPRKVTLHIKNSFLANPLVQPESLGLPASRFHSL</sequence>
<evidence type="ECO:0000313" key="1">
    <source>
        <dbReference type="EMBL" id="EFU80941.1"/>
    </source>
</evidence>
<dbReference type="AlphaFoldDB" id="E6LW56"/>
<accession>E6LW56</accession>
<comment type="caution">
    <text evidence="1">The sequence shown here is derived from an EMBL/GenBank/DDBJ whole genome shotgun (WGS) entry which is preliminary data.</text>
</comment>
<dbReference type="Proteomes" id="UP000005573">
    <property type="component" value="Unassembled WGS sequence"/>
</dbReference>
<proteinExistence type="predicted"/>
<dbReference type="EMBL" id="AEPY01000001">
    <property type="protein sequence ID" value="EFU80941.1"/>
    <property type="molecule type" value="Genomic_DNA"/>
</dbReference>
<organism evidence="1 2">
    <name type="scientific">Mobiluncus curtisii ATCC 51333</name>
    <dbReference type="NCBI Taxonomy" id="887326"/>
    <lineage>
        <taxon>Bacteria</taxon>
        <taxon>Bacillati</taxon>
        <taxon>Actinomycetota</taxon>
        <taxon>Actinomycetes</taxon>
        <taxon>Actinomycetales</taxon>
        <taxon>Actinomycetaceae</taxon>
        <taxon>Mobiluncus</taxon>
    </lineage>
</organism>
<gene>
    <name evidence="1" type="ORF">HMPREF0388_0093</name>
</gene>
<evidence type="ECO:0000313" key="2">
    <source>
        <dbReference type="Proteomes" id="UP000005573"/>
    </source>
</evidence>
<name>E6LW56_9ACTO</name>
<reference evidence="1 2" key="1">
    <citation type="submission" date="2010-12" db="EMBL/GenBank/DDBJ databases">
        <authorList>
            <person name="Muzny D."/>
            <person name="Qin X."/>
            <person name="Deng J."/>
            <person name="Jiang H."/>
            <person name="Liu Y."/>
            <person name="Qu J."/>
            <person name="Song X.-Z."/>
            <person name="Zhang L."/>
            <person name="Thornton R."/>
            <person name="Coyle M."/>
            <person name="Francisco L."/>
            <person name="Jackson L."/>
            <person name="Javaid M."/>
            <person name="Korchina V."/>
            <person name="Kovar C."/>
            <person name="Mata R."/>
            <person name="Mathew T."/>
            <person name="Ngo R."/>
            <person name="Nguyen L."/>
            <person name="Nguyen N."/>
            <person name="Okwuonu G."/>
            <person name="Ongeri F."/>
            <person name="Pham C."/>
            <person name="Simmons D."/>
            <person name="Wilczek-Boney K."/>
            <person name="Hale W."/>
            <person name="Jakkamsetti A."/>
            <person name="Pham P."/>
            <person name="Ruth R."/>
            <person name="San Lucas F."/>
            <person name="Warren J."/>
            <person name="Zhang J."/>
            <person name="Zhao Z."/>
            <person name="Zhou C."/>
            <person name="Zhu D."/>
            <person name="Lee S."/>
            <person name="Bess C."/>
            <person name="Blankenburg K."/>
            <person name="Forbes L."/>
            <person name="Fu Q."/>
            <person name="Gubbala S."/>
            <person name="Hirani K."/>
            <person name="Jayaseelan J.C."/>
            <person name="Lara F."/>
            <person name="Munidasa M."/>
            <person name="Palculict T."/>
            <person name="Patil S."/>
            <person name="Pu L.-L."/>
            <person name="Saada N."/>
            <person name="Tang L."/>
            <person name="Weissenberger G."/>
            <person name="Zhu Y."/>
            <person name="Hemphill L."/>
            <person name="Shang Y."/>
            <person name="Youmans B."/>
            <person name="Ayvaz T."/>
            <person name="Ross M."/>
            <person name="Santibanez J."/>
            <person name="Aqrawi P."/>
            <person name="Gross S."/>
            <person name="Joshi V."/>
            <person name="Fowler G."/>
            <person name="Nazareth L."/>
            <person name="Reid J."/>
            <person name="Worley K."/>
            <person name="Petrosino J."/>
            <person name="Highlander S."/>
            <person name="Gibbs R."/>
        </authorList>
    </citation>
    <scope>NUCLEOTIDE SEQUENCE [LARGE SCALE GENOMIC DNA]</scope>
    <source>
        <strain evidence="1 2">ATCC 51333</strain>
    </source>
</reference>
<protein>
    <submittedName>
        <fullName evidence="1">Abi-like protein</fullName>
    </submittedName>
</protein>
<dbReference type="Pfam" id="PF07751">
    <property type="entry name" value="Abi_2"/>
    <property type="match status" value="1"/>
</dbReference>
<dbReference type="HOGENOM" id="CLU_044962_2_1_11"/>
<dbReference type="InterPro" id="IPR011664">
    <property type="entry name" value="Abi_system_AbiD/AbiF-like"/>
</dbReference>